<evidence type="ECO:0000256" key="1">
    <source>
        <dbReference type="SAM" id="MobiDB-lite"/>
    </source>
</evidence>
<dbReference type="EMBL" id="BGZK01000757">
    <property type="protein sequence ID" value="GBP59279.1"/>
    <property type="molecule type" value="Genomic_DNA"/>
</dbReference>
<proteinExistence type="predicted"/>
<evidence type="ECO:0000313" key="3">
    <source>
        <dbReference type="Proteomes" id="UP000299102"/>
    </source>
</evidence>
<accession>A0A4C1XAB4</accession>
<sequence>MVYAISKIAIGMWSVNLRERSLDAETVSGLGVQTAGSPEYITGTDACSLTAAAPCTLRGSTHTHTREEPDTTERGSKEH</sequence>
<dbReference type="AlphaFoldDB" id="A0A4C1XAB4"/>
<name>A0A4C1XAB4_EUMVA</name>
<feature type="compositionally biased region" description="Basic and acidic residues" evidence="1">
    <location>
        <begin position="64"/>
        <end position="79"/>
    </location>
</feature>
<evidence type="ECO:0000313" key="2">
    <source>
        <dbReference type="EMBL" id="GBP59279.1"/>
    </source>
</evidence>
<protein>
    <submittedName>
        <fullName evidence="2">Uncharacterized protein</fullName>
    </submittedName>
</protein>
<gene>
    <name evidence="2" type="ORF">EVAR_103235_1</name>
</gene>
<reference evidence="2 3" key="1">
    <citation type="journal article" date="2019" name="Commun. Biol.">
        <title>The bagworm genome reveals a unique fibroin gene that provides high tensile strength.</title>
        <authorList>
            <person name="Kono N."/>
            <person name="Nakamura H."/>
            <person name="Ohtoshi R."/>
            <person name="Tomita M."/>
            <person name="Numata K."/>
            <person name="Arakawa K."/>
        </authorList>
    </citation>
    <scope>NUCLEOTIDE SEQUENCE [LARGE SCALE GENOMIC DNA]</scope>
</reference>
<keyword evidence="3" id="KW-1185">Reference proteome</keyword>
<dbReference type="Proteomes" id="UP000299102">
    <property type="component" value="Unassembled WGS sequence"/>
</dbReference>
<comment type="caution">
    <text evidence="2">The sequence shown here is derived from an EMBL/GenBank/DDBJ whole genome shotgun (WGS) entry which is preliminary data.</text>
</comment>
<organism evidence="2 3">
    <name type="scientific">Eumeta variegata</name>
    <name type="common">Bagworm moth</name>
    <name type="synonym">Eumeta japonica</name>
    <dbReference type="NCBI Taxonomy" id="151549"/>
    <lineage>
        <taxon>Eukaryota</taxon>
        <taxon>Metazoa</taxon>
        <taxon>Ecdysozoa</taxon>
        <taxon>Arthropoda</taxon>
        <taxon>Hexapoda</taxon>
        <taxon>Insecta</taxon>
        <taxon>Pterygota</taxon>
        <taxon>Neoptera</taxon>
        <taxon>Endopterygota</taxon>
        <taxon>Lepidoptera</taxon>
        <taxon>Glossata</taxon>
        <taxon>Ditrysia</taxon>
        <taxon>Tineoidea</taxon>
        <taxon>Psychidae</taxon>
        <taxon>Oiketicinae</taxon>
        <taxon>Eumeta</taxon>
    </lineage>
</organism>
<feature type="region of interest" description="Disordered" evidence="1">
    <location>
        <begin position="57"/>
        <end position="79"/>
    </location>
</feature>